<feature type="transmembrane region" description="Helical" evidence="1">
    <location>
        <begin position="455"/>
        <end position="477"/>
    </location>
</feature>
<accession>A0A6G2B5T9</accession>
<dbReference type="NCBIfam" id="NF038357">
    <property type="entry name" value="BN6_48550_fam"/>
    <property type="match status" value="1"/>
</dbReference>
<feature type="domain" description="CASPASE and TPR Repeat-Associated N-terminal" evidence="2">
    <location>
        <begin position="6"/>
        <end position="227"/>
    </location>
</feature>
<gene>
    <name evidence="4" type="ORF">F0L17_00450</name>
</gene>
<protein>
    <submittedName>
        <fullName evidence="4">Uncharacterized protein</fullName>
    </submittedName>
</protein>
<dbReference type="EMBL" id="WIXO01000001">
    <property type="protein sequence ID" value="MTE17628.1"/>
    <property type="molecule type" value="Genomic_DNA"/>
</dbReference>
<evidence type="ECO:0000259" key="2">
    <source>
        <dbReference type="Pfam" id="PF20269"/>
    </source>
</evidence>
<feature type="domain" description="CASPASE and TPR Repeat-Associated C-terminal" evidence="3">
    <location>
        <begin position="233"/>
        <end position="370"/>
    </location>
</feature>
<keyword evidence="1" id="KW-0472">Membrane</keyword>
<dbReference type="RefSeq" id="WP_155069241.1">
    <property type="nucleotide sequence ID" value="NZ_WIXO01000001.1"/>
</dbReference>
<proteinExistence type="predicted"/>
<dbReference type="Pfam" id="PF20269">
    <property type="entry name" value="CATRA-N"/>
    <property type="match status" value="1"/>
</dbReference>
<keyword evidence="5" id="KW-1185">Reference proteome</keyword>
<feature type="transmembrane region" description="Helical" evidence="1">
    <location>
        <begin position="483"/>
        <end position="504"/>
    </location>
</feature>
<evidence type="ECO:0000256" key="1">
    <source>
        <dbReference type="SAM" id="Phobius"/>
    </source>
</evidence>
<dbReference type="InterPro" id="IPR046923">
    <property type="entry name" value="CATRA-C"/>
</dbReference>
<comment type="caution">
    <text evidence="4">The sequence shown here is derived from an EMBL/GenBank/DDBJ whole genome shotgun (WGS) entry which is preliminary data.</text>
</comment>
<organism evidence="4 5">
    <name type="scientific">Streptomyces taklimakanensis</name>
    <dbReference type="NCBI Taxonomy" id="2569853"/>
    <lineage>
        <taxon>Bacteria</taxon>
        <taxon>Bacillati</taxon>
        <taxon>Actinomycetota</taxon>
        <taxon>Actinomycetes</taxon>
        <taxon>Kitasatosporales</taxon>
        <taxon>Streptomycetaceae</taxon>
        <taxon>Streptomyces</taxon>
    </lineage>
</organism>
<feature type="transmembrane region" description="Helical" evidence="1">
    <location>
        <begin position="425"/>
        <end position="443"/>
    </location>
</feature>
<name>A0A6G2B5T9_9ACTN</name>
<evidence type="ECO:0000313" key="5">
    <source>
        <dbReference type="Proteomes" id="UP000473014"/>
    </source>
</evidence>
<reference evidence="4 5" key="1">
    <citation type="submission" date="2019-11" db="EMBL/GenBank/DDBJ databases">
        <authorList>
            <person name="Yuan L."/>
        </authorList>
    </citation>
    <scope>NUCLEOTIDE SEQUENCE [LARGE SCALE GENOMIC DNA]</scope>
    <source>
        <strain evidence="4 5">TRM43335</strain>
    </source>
</reference>
<dbReference type="AlphaFoldDB" id="A0A6G2B5T9"/>
<dbReference type="InterPro" id="IPR046922">
    <property type="entry name" value="CATRA-N"/>
</dbReference>
<keyword evidence="1" id="KW-0812">Transmembrane</keyword>
<sequence length="510" mass="53842">MLRAEALGVHLFVLTGGAHRDSALALLAEVWNKCGTVLGMTEPVERTGVAMQPQGGWEPFLGATATRTAGLLAARKRPGTGVRQAALRREHDVLCLSVMLAPPPEEGLGWRDLDAQWSTVLPAGNVLEGQPRGRGVLGVARLYLARLAEPGVRPTPEPDRPLVAAVRARTPADPAAPDGWPYGGVTVSQGFAVWEASAARDARPERRLVVVAAHDHDRELTAWTWTTRAHGLPPLGRYLLHAARLRYQLRVWSAAGSAGRLRDAADTAVTELLEQTTAPHGPGREADLLWATRALVGLQARERGLVDRSTRSREMARTVEIAAANLAALSGPLPGDSPSGPFVDDRALAEWFGRRLDDEATYLEAALRRCEQVGAFADQLLQRARQRRQETVNLGLTGAVGAVLMSLTAIQALQYTVPLPGPVKPAVVTVLGALALLVSLVVLRAVSPERRWTAVLVRFGAAAVGASLAWVTVSAAGGGLGAGWTWTGAAAGAIAGLAAAGAAARRGGRE</sequence>
<keyword evidence="1" id="KW-1133">Transmembrane helix</keyword>
<dbReference type="OrthoDB" id="4149396at2"/>
<dbReference type="Pfam" id="PF20270">
    <property type="entry name" value="CATRA-C"/>
    <property type="match status" value="1"/>
</dbReference>
<evidence type="ECO:0000259" key="3">
    <source>
        <dbReference type="Pfam" id="PF20270"/>
    </source>
</evidence>
<evidence type="ECO:0000313" key="4">
    <source>
        <dbReference type="EMBL" id="MTE17628.1"/>
    </source>
</evidence>
<feature type="transmembrane region" description="Helical" evidence="1">
    <location>
        <begin position="392"/>
        <end position="413"/>
    </location>
</feature>
<dbReference type="Proteomes" id="UP000473014">
    <property type="component" value="Unassembled WGS sequence"/>
</dbReference>